<dbReference type="EMBL" id="BRZM01000248">
    <property type="protein sequence ID" value="GLD69546.1"/>
    <property type="molecule type" value="Genomic_DNA"/>
</dbReference>
<organism evidence="1 2">
    <name type="scientific">Lates japonicus</name>
    <name type="common">Japanese lates</name>
    <dbReference type="NCBI Taxonomy" id="270547"/>
    <lineage>
        <taxon>Eukaryota</taxon>
        <taxon>Metazoa</taxon>
        <taxon>Chordata</taxon>
        <taxon>Craniata</taxon>
        <taxon>Vertebrata</taxon>
        <taxon>Euteleostomi</taxon>
        <taxon>Actinopterygii</taxon>
        <taxon>Neopterygii</taxon>
        <taxon>Teleostei</taxon>
        <taxon>Neoteleostei</taxon>
        <taxon>Acanthomorphata</taxon>
        <taxon>Carangaria</taxon>
        <taxon>Carangaria incertae sedis</taxon>
        <taxon>Centropomidae</taxon>
        <taxon>Lates</taxon>
    </lineage>
</organism>
<sequence>MASEPEQQHLWPRAPLWWSWLTALITDRYPEHLKSCHRLSASVSRPFASHRAGIKRSVQKDVTRRLQVGQTTDYLNDPHRSPDVEQTNLPADKTIDELTDGESQYFKTLPLRMPDAFEYLGCHMVVGAELVGVLGGGGGGEARGLFFLCCLFFS</sequence>
<dbReference type="AlphaFoldDB" id="A0AAD3NDZ1"/>
<evidence type="ECO:0000313" key="1">
    <source>
        <dbReference type="EMBL" id="GLD69546.1"/>
    </source>
</evidence>
<protein>
    <submittedName>
        <fullName evidence="1">CLIP-associating protein 2 isoform X1</fullName>
    </submittedName>
</protein>
<accession>A0AAD3NDZ1</accession>
<keyword evidence="2" id="KW-1185">Reference proteome</keyword>
<proteinExistence type="predicted"/>
<evidence type="ECO:0000313" key="2">
    <source>
        <dbReference type="Proteomes" id="UP001279410"/>
    </source>
</evidence>
<comment type="caution">
    <text evidence="1">The sequence shown here is derived from an EMBL/GenBank/DDBJ whole genome shotgun (WGS) entry which is preliminary data.</text>
</comment>
<gene>
    <name evidence="1" type="ORF">AKAME5_002086000</name>
</gene>
<dbReference type="Proteomes" id="UP001279410">
    <property type="component" value="Unassembled WGS sequence"/>
</dbReference>
<name>A0AAD3NDZ1_LATJO</name>
<reference evidence="1" key="1">
    <citation type="submission" date="2022-08" db="EMBL/GenBank/DDBJ databases">
        <title>Genome sequencing of akame (Lates japonicus).</title>
        <authorList>
            <person name="Hashiguchi Y."/>
            <person name="Takahashi H."/>
        </authorList>
    </citation>
    <scope>NUCLEOTIDE SEQUENCE</scope>
    <source>
        <strain evidence="1">Kochi</strain>
    </source>
</reference>